<evidence type="ECO:0000313" key="4">
    <source>
        <dbReference type="Proteomes" id="UP000799421"/>
    </source>
</evidence>
<accession>A0A6A7BVZ2</accession>
<protein>
    <submittedName>
        <fullName evidence="3">Uncharacterized protein</fullName>
    </submittedName>
</protein>
<gene>
    <name evidence="3" type="ORF">K470DRAFT_277989</name>
</gene>
<feature type="region of interest" description="Disordered" evidence="1">
    <location>
        <begin position="151"/>
        <end position="181"/>
    </location>
</feature>
<feature type="compositionally biased region" description="Basic and acidic residues" evidence="1">
    <location>
        <begin position="44"/>
        <end position="59"/>
    </location>
</feature>
<dbReference type="Proteomes" id="UP000799421">
    <property type="component" value="Unassembled WGS sequence"/>
</dbReference>
<sequence>MSESWVELPSRPPSPTTELDEPVQEEASPTPTTFKPHPNAFSRPDLHRKASLREARRFTDPSPSQTSGPTTPPRRTHSSSHPLAKVLHQNEALLTSLTTVLSCAEAASKRGPNYGSVRLFRETTPSGVGESDDEAIERGFGFDEGFVPTLKERLPESEPSVGEEEKKKRKRGKEKEKEKEGKVKRKRGFTRLVITCLGVVVLVSVIGFGTGYLFGRWQRGLI</sequence>
<evidence type="ECO:0000256" key="1">
    <source>
        <dbReference type="SAM" id="MobiDB-lite"/>
    </source>
</evidence>
<keyword evidence="2" id="KW-0812">Transmembrane</keyword>
<dbReference type="EMBL" id="MU005997">
    <property type="protein sequence ID" value="KAF2859147.1"/>
    <property type="molecule type" value="Genomic_DNA"/>
</dbReference>
<reference evidence="3" key="1">
    <citation type="journal article" date="2020" name="Stud. Mycol.">
        <title>101 Dothideomycetes genomes: a test case for predicting lifestyles and emergence of pathogens.</title>
        <authorList>
            <person name="Haridas S."/>
            <person name="Albert R."/>
            <person name="Binder M."/>
            <person name="Bloem J."/>
            <person name="Labutti K."/>
            <person name="Salamov A."/>
            <person name="Andreopoulos B."/>
            <person name="Baker S."/>
            <person name="Barry K."/>
            <person name="Bills G."/>
            <person name="Bluhm B."/>
            <person name="Cannon C."/>
            <person name="Castanera R."/>
            <person name="Culley D."/>
            <person name="Daum C."/>
            <person name="Ezra D."/>
            <person name="Gonzalez J."/>
            <person name="Henrissat B."/>
            <person name="Kuo A."/>
            <person name="Liang C."/>
            <person name="Lipzen A."/>
            <person name="Lutzoni F."/>
            <person name="Magnuson J."/>
            <person name="Mondo S."/>
            <person name="Nolan M."/>
            <person name="Ohm R."/>
            <person name="Pangilinan J."/>
            <person name="Park H.-J."/>
            <person name="Ramirez L."/>
            <person name="Alfaro M."/>
            <person name="Sun H."/>
            <person name="Tritt A."/>
            <person name="Yoshinaga Y."/>
            <person name="Zwiers L.-H."/>
            <person name="Turgeon B."/>
            <person name="Goodwin S."/>
            <person name="Spatafora J."/>
            <person name="Crous P."/>
            <person name="Grigoriev I."/>
        </authorList>
    </citation>
    <scope>NUCLEOTIDE SEQUENCE</scope>
    <source>
        <strain evidence="3">CBS 480.64</strain>
    </source>
</reference>
<name>A0A6A7BVZ2_9PEZI</name>
<keyword evidence="2" id="KW-1133">Transmembrane helix</keyword>
<organism evidence="3 4">
    <name type="scientific">Piedraia hortae CBS 480.64</name>
    <dbReference type="NCBI Taxonomy" id="1314780"/>
    <lineage>
        <taxon>Eukaryota</taxon>
        <taxon>Fungi</taxon>
        <taxon>Dikarya</taxon>
        <taxon>Ascomycota</taxon>
        <taxon>Pezizomycotina</taxon>
        <taxon>Dothideomycetes</taxon>
        <taxon>Dothideomycetidae</taxon>
        <taxon>Capnodiales</taxon>
        <taxon>Piedraiaceae</taxon>
        <taxon>Piedraia</taxon>
    </lineage>
</organism>
<keyword evidence="4" id="KW-1185">Reference proteome</keyword>
<feature type="region of interest" description="Disordered" evidence="1">
    <location>
        <begin position="1"/>
        <end position="87"/>
    </location>
</feature>
<proteinExistence type="predicted"/>
<evidence type="ECO:0000313" key="3">
    <source>
        <dbReference type="EMBL" id="KAF2859147.1"/>
    </source>
</evidence>
<keyword evidence="2" id="KW-0472">Membrane</keyword>
<evidence type="ECO:0000256" key="2">
    <source>
        <dbReference type="SAM" id="Phobius"/>
    </source>
</evidence>
<dbReference type="AlphaFoldDB" id="A0A6A7BVZ2"/>
<feature type="transmembrane region" description="Helical" evidence="2">
    <location>
        <begin position="192"/>
        <end position="214"/>
    </location>
</feature>